<dbReference type="SUPFAM" id="SSF46785">
    <property type="entry name" value="Winged helix' DNA-binding domain"/>
    <property type="match status" value="1"/>
</dbReference>
<evidence type="ECO:0000313" key="3">
    <source>
        <dbReference type="EMBL" id="PZR51761.1"/>
    </source>
</evidence>
<protein>
    <submittedName>
        <fullName evidence="3">ArsR family transcriptional regulator</fullName>
    </submittedName>
</protein>
<sequence>MADPQEHHQRPYSHVDLTAESAKVLAHPLRSRLLSALRQHGPASATALAARLRTNSGATSYHLRRLESVGLVADTGEGRGKERLWQATTESHGWRGSAFADDEDTRTALGWLERDYLRHFTQSYGHWLDVADAWPAAWQDAFGSSDGWIEATPEQVAAMSAEIDQVVDRYRRAGEGDPRARRVHLYRYVFPLDADGGAVDDEPVDEGPQAPDVPGAAS</sequence>
<keyword evidence="4" id="KW-1185">Reference proteome</keyword>
<dbReference type="SMART" id="SM00418">
    <property type="entry name" value="HTH_ARSR"/>
    <property type="match status" value="1"/>
</dbReference>
<dbReference type="GO" id="GO:0003700">
    <property type="term" value="F:DNA-binding transcription factor activity"/>
    <property type="evidence" value="ECO:0007669"/>
    <property type="project" value="InterPro"/>
</dbReference>
<dbReference type="Proteomes" id="UP000248783">
    <property type="component" value="Unassembled WGS sequence"/>
</dbReference>
<dbReference type="InterPro" id="IPR036388">
    <property type="entry name" value="WH-like_DNA-bd_sf"/>
</dbReference>
<comment type="caution">
    <text evidence="3">The sequence shown here is derived from an EMBL/GenBank/DDBJ whole genome shotgun (WGS) entry which is preliminary data.</text>
</comment>
<feature type="region of interest" description="Disordered" evidence="1">
    <location>
        <begin position="197"/>
        <end position="218"/>
    </location>
</feature>
<dbReference type="EMBL" id="QKWH01000016">
    <property type="protein sequence ID" value="PZR51761.1"/>
    <property type="molecule type" value="Genomic_DNA"/>
</dbReference>
<dbReference type="Pfam" id="PF12840">
    <property type="entry name" value="HTH_20"/>
    <property type="match status" value="1"/>
</dbReference>
<organism evidence="3 4">
    <name type="scientific">Xylanimonas oleitrophica</name>
    <dbReference type="NCBI Taxonomy" id="2607479"/>
    <lineage>
        <taxon>Bacteria</taxon>
        <taxon>Bacillati</taxon>
        <taxon>Actinomycetota</taxon>
        <taxon>Actinomycetes</taxon>
        <taxon>Micrococcales</taxon>
        <taxon>Promicromonosporaceae</taxon>
        <taxon>Xylanimonas</taxon>
    </lineage>
</organism>
<proteinExistence type="predicted"/>
<feature type="domain" description="HTH arsR-type" evidence="2">
    <location>
        <begin position="20"/>
        <end position="114"/>
    </location>
</feature>
<dbReference type="InterPro" id="IPR011991">
    <property type="entry name" value="ArsR-like_HTH"/>
</dbReference>
<gene>
    <name evidence="3" type="ORF">DNL40_14920</name>
</gene>
<dbReference type="Gene3D" id="1.10.10.10">
    <property type="entry name" value="Winged helix-like DNA-binding domain superfamily/Winged helix DNA-binding domain"/>
    <property type="match status" value="1"/>
</dbReference>
<dbReference type="AlphaFoldDB" id="A0A2W5YCC8"/>
<dbReference type="InterPro" id="IPR001845">
    <property type="entry name" value="HTH_ArsR_DNA-bd_dom"/>
</dbReference>
<dbReference type="CDD" id="cd00090">
    <property type="entry name" value="HTH_ARSR"/>
    <property type="match status" value="1"/>
</dbReference>
<evidence type="ECO:0000256" key="1">
    <source>
        <dbReference type="SAM" id="MobiDB-lite"/>
    </source>
</evidence>
<name>A0A2W5YCC8_9MICO</name>
<dbReference type="InterPro" id="IPR036390">
    <property type="entry name" value="WH_DNA-bd_sf"/>
</dbReference>
<evidence type="ECO:0000259" key="2">
    <source>
        <dbReference type="SMART" id="SM00418"/>
    </source>
</evidence>
<accession>A0A2W5YCC8</accession>
<reference evidence="3 4" key="1">
    <citation type="submission" date="2018-06" db="EMBL/GenBank/DDBJ databases">
        <title>Whole genome sequencing of a novel hydrocarbon degrading bacterial strain, PW21 isolated from oil contaminated produced water sample.</title>
        <authorList>
            <person name="Nagkirti P."/>
            <person name="Shaikh A."/>
            <person name="Gowdaman V."/>
            <person name="Engineer A.E."/>
            <person name="Dagar S."/>
            <person name="Dhakephalkar P.K."/>
        </authorList>
    </citation>
    <scope>NUCLEOTIDE SEQUENCE [LARGE SCALE GENOMIC DNA]</scope>
    <source>
        <strain evidence="3 4">PW21</strain>
    </source>
</reference>
<evidence type="ECO:0000313" key="4">
    <source>
        <dbReference type="Proteomes" id="UP000248783"/>
    </source>
</evidence>
<dbReference type="RefSeq" id="WP_111252058.1">
    <property type="nucleotide sequence ID" value="NZ_QKWH01000016.1"/>
</dbReference>